<dbReference type="GO" id="GO:0010468">
    <property type="term" value="P:regulation of gene expression"/>
    <property type="evidence" value="ECO:0007669"/>
    <property type="project" value="TreeGrafter"/>
</dbReference>
<comment type="subcellular location">
    <subcellularLocation>
        <location evidence="1">Nucleus</location>
    </subcellularLocation>
</comment>
<dbReference type="InterPro" id="IPR006600">
    <property type="entry name" value="HTH_CenpB_DNA-bd_dom"/>
</dbReference>
<proteinExistence type="predicted"/>
<name>A0A7R9FZH8_TIMSH</name>
<protein>
    <submittedName>
        <fullName evidence="11">Uncharacterized protein</fullName>
    </submittedName>
</protein>
<keyword evidence="6" id="KW-0238">DNA-binding</keyword>
<feature type="domain" description="C2H2-type" evidence="9">
    <location>
        <begin position="262"/>
        <end position="289"/>
    </location>
</feature>
<evidence type="ECO:0000256" key="4">
    <source>
        <dbReference type="ARBA" id="ARBA00022771"/>
    </source>
</evidence>
<dbReference type="GO" id="GO:0005634">
    <property type="term" value="C:nucleus"/>
    <property type="evidence" value="ECO:0007669"/>
    <property type="project" value="UniProtKB-SubCell"/>
</dbReference>
<feature type="domain" description="C2H2-type" evidence="9">
    <location>
        <begin position="234"/>
        <end position="262"/>
    </location>
</feature>
<evidence type="ECO:0000256" key="6">
    <source>
        <dbReference type="ARBA" id="ARBA00023125"/>
    </source>
</evidence>
<dbReference type="Gene3D" id="1.10.10.60">
    <property type="entry name" value="Homeodomain-like"/>
    <property type="match status" value="1"/>
</dbReference>
<dbReference type="InterPro" id="IPR007889">
    <property type="entry name" value="HTH_Psq"/>
</dbReference>
<dbReference type="InterPro" id="IPR036236">
    <property type="entry name" value="Znf_C2H2_sf"/>
</dbReference>
<dbReference type="PANTHER" id="PTHR16515">
    <property type="entry name" value="PR DOMAIN ZINC FINGER PROTEIN"/>
    <property type="match status" value="1"/>
</dbReference>
<dbReference type="InterPro" id="IPR009057">
    <property type="entry name" value="Homeodomain-like_sf"/>
</dbReference>
<evidence type="ECO:0000256" key="8">
    <source>
        <dbReference type="PROSITE-ProRule" id="PRU00042"/>
    </source>
</evidence>
<keyword evidence="7" id="KW-0539">Nucleus</keyword>
<evidence type="ECO:0000256" key="7">
    <source>
        <dbReference type="ARBA" id="ARBA00023242"/>
    </source>
</evidence>
<evidence type="ECO:0000256" key="5">
    <source>
        <dbReference type="ARBA" id="ARBA00022833"/>
    </source>
</evidence>
<evidence type="ECO:0000256" key="3">
    <source>
        <dbReference type="ARBA" id="ARBA00022737"/>
    </source>
</evidence>
<dbReference type="InterPro" id="IPR050331">
    <property type="entry name" value="Zinc_finger"/>
</dbReference>
<dbReference type="GO" id="GO:0008270">
    <property type="term" value="F:zinc ion binding"/>
    <property type="evidence" value="ECO:0007669"/>
    <property type="project" value="UniProtKB-KW"/>
</dbReference>
<evidence type="ECO:0000313" key="11">
    <source>
        <dbReference type="EMBL" id="CAD7260149.1"/>
    </source>
</evidence>
<dbReference type="AlphaFoldDB" id="A0A7R9FZH8"/>
<keyword evidence="3" id="KW-0677">Repeat</keyword>
<evidence type="ECO:0000256" key="1">
    <source>
        <dbReference type="ARBA" id="ARBA00004123"/>
    </source>
</evidence>
<dbReference type="Gene3D" id="3.30.160.60">
    <property type="entry name" value="Classic Zinc Finger"/>
    <property type="match status" value="1"/>
</dbReference>
<gene>
    <name evidence="11" type="ORF">TSIB3V08_LOCUS4333</name>
</gene>
<evidence type="ECO:0000259" key="9">
    <source>
        <dbReference type="PROSITE" id="PS50157"/>
    </source>
</evidence>
<organism evidence="11">
    <name type="scientific">Timema shepardi</name>
    <name type="common">Walking stick</name>
    <dbReference type="NCBI Taxonomy" id="629360"/>
    <lineage>
        <taxon>Eukaryota</taxon>
        <taxon>Metazoa</taxon>
        <taxon>Ecdysozoa</taxon>
        <taxon>Arthropoda</taxon>
        <taxon>Hexapoda</taxon>
        <taxon>Insecta</taxon>
        <taxon>Pterygota</taxon>
        <taxon>Neoptera</taxon>
        <taxon>Polyneoptera</taxon>
        <taxon>Phasmatodea</taxon>
        <taxon>Timematodea</taxon>
        <taxon>Timematoidea</taxon>
        <taxon>Timematidae</taxon>
        <taxon>Timema</taxon>
    </lineage>
</organism>
<dbReference type="SUPFAM" id="SSF57667">
    <property type="entry name" value="beta-beta-alpha zinc fingers"/>
    <property type="match status" value="1"/>
</dbReference>
<dbReference type="PROSITE" id="PS51253">
    <property type="entry name" value="HTH_CENPB"/>
    <property type="match status" value="1"/>
</dbReference>
<dbReference type="PROSITE" id="PS50157">
    <property type="entry name" value="ZINC_FINGER_C2H2_2"/>
    <property type="match status" value="2"/>
</dbReference>
<dbReference type="GO" id="GO:0003677">
    <property type="term" value="F:DNA binding"/>
    <property type="evidence" value="ECO:0007669"/>
    <property type="project" value="UniProtKB-KW"/>
</dbReference>
<keyword evidence="5" id="KW-0862">Zinc</keyword>
<feature type="domain" description="HTH CENPB-type" evidence="10">
    <location>
        <begin position="331"/>
        <end position="402"/>
    </location>
</feature>
<keyword evidence="2" id="KW-0479">Metal-binding</keyword>
<dbReference type="Pfam" id="PF03221">
    <property type="entry name" value="HTH_Tnp_Tc5"/>
    <property type="match status" value="1"/>
</dbReference>
<evidence type="ECO:0000256" key="2">
    <source>
        <dbReference type="ARBA" id="ARBA00022723"/>
    </source>
</evidence>
<accession>A0A7R9FZH8</accession>
<evidence type="ECO:0000259" key="10">
    <source>
        <dbReference type="PROSITE" id="PS51253"/>
    </source>
</evidence>
<keyword evidence="4 8" id="KW-0863">Zinc-finger</keyword>
<dbReference type="Pfam" id="PF04218">
    <property type="entry name" value="CENP-B_N"/>
    <property type="match status" value="1"/>
</dbReference>
<dbReference type="SMART" id="SM00355">
    <property type="entry name" value="ZnF_C2H2"/>
    <property type="match status" value="2"/>
</dbReference>
<dbReference type="PANTHER" id="PTHR16515:SF49">
    <property type="entry name" value="GASTRULA ZINC FINGER PROTEIN XLCGF49.1-LIKE-RELATED"/>
    <property type="match status" value="1"/>
</dbReference>
<dbReference type="InterPro" id="IPR013087">
    <property type="entry name" value="Znf_C2H2_type"/>
</dbReference>
<dbReference type="EMBL" id="OC001538">
    <property type="protein sequence ID" value="CAD7260149.1"/>
    <property type="molecule type" value="Genomic_DNA"/>
</dbReference>
<sequence>MEAPGVIENIDEHHIFTTRALHFEFFATSSQHIQLSLKQQFFSYKMTPNDNIAQHISMIQSIALSIADVGEAISNVNDGPKESRKVPPQLRRIPNKEVGISRKDRYRANTSLDEPWLICNPLEMESNPENVNTSSSKEGKDFIVESLRLSEEEEFNNPTVESCGPHSFGRYIELQDDNFKDKSVKERERCETSSHVANEERQTLLTLARADNPQFHCQLINQHQHNATVINVMIPCEVCDEKFSCITSLKKHKTSVHGEKYYKCEHCGYRTGWQANYIKHLKVHSGVRPYRTFLTLMKKYEIIQEVDEKNITKTEIAQRHVHKKDHNIKAKAKNLKGVTHVNLERTMLEWFSQHGAQNLPINRPMLQSKADEFALRLDIENFKGSSVRLERFKLEGRETGGNRELLPTCPLCPTSRQRGCRLCASRRCQRRGPCLPTAITRPCNEETWQRLAPDCTYEEYIAADDDITVWGTLGAADIIKEQQESSKEEGGGINGRRA</sequence>
<dbReference type="SUPFAM" id="SSF46689">
    <property type="entry name" value="Homeodomain-like"/>
    <property type="match status" value="1"/>
</dbReference>
<reference evidence="11" key="1">
    <citation type="submission" date="2020-11" db="EMBL/GenBank/DDBJ databases">
        <authorList>
            <person name="Tran Van P."/>
        </authorList>
    </citation>
    <scope>NUCLEOTIDE SEQUENCE</scope>
</reference>